<proteinExistence type="inferred from homology"/>
<evidence type="ECO:0000256" key="15">
    <source>
        <dbReference type="SAM" id="SignalP"/>
    </source>
</evidence>
<dbReference type="InterPro" id="IPR015876">
    <property type="entry name" value="Acyl-CoA_DS"/>
</dbReference>
<dbReference type="FunCoup" id="A0A6I8VD79">
    <property type="interactions" value="107"/>
</dbReference>
<keyword evidence="4 12" id="KW-0812">Transmembrane</keyword>
<dbReference type="Pfam" id="PF00487">
    <property type="entry name" value="FA_desaturase"/>
    <property type="match status" value="1"/>
</dbReference>
<evidence type="ECO:0000256" key="1">
    <source>
        <dbReference type="ARBA" id="ARBA00004141"/>
    </source>
</evidence>
<evidence type="ECO:0000256" key="9">
    <source>
        <dbReference type="ARBA" id="ARBA00023098"/>
    </source>
</evidence>
<evidence type="ECO:0000256" key="4">
    <source>
        <dbReference type="ARBA" id="ARBA00022692"/>
    </source>
</evidence>
<feature type="transmembrane region" description="Helical" evidence="14">
    <location>
        <begin position="226"/>
        <end position="248"/>
    </location>
</feature>
<keyword evidence="17" id="KW-1185">Reference proteome</keyword>
<dbReference type="InParanoid" id="A0A6I8VD79"/>
<keyword evidence="10 14" id="KW-0472">Membrane</keyword>
<dbReference type="GO" id="GO:0005789">
    <property type="term" value="C:endoplasmic reticulum membrane"/>
    <property type="evidence" value="ECO:0007669"/>
    <property type="project" value="TreeGrafter"/>
</dbReference>
<organism evidence="17 18">
    <name type="scientific">Drosophila pseudoobscura pseudoobscura</name>
    <name type="common">Fruit fly</name>
    <dbReference type="NCBI Taxonomy" id="46245"/>
    <lineage>
        <taxon>Eukaryota</taxon>
        <taxon>Metazoa</taxon>
        <taxon>Ecdysozoa</taxon>
        <taxon>Arthropoda</taxon>
        <taxon>Hexapoda</taxon>
        <taxon>Insecta</taxon>
        <taxon>Pterygota</taxon>
        <taxon>Neoptera</taxon>
        <taxon>Endopterygota</taxon>
        <taxon>Diptera</taxon>
        <taxon>Brachycera</taxon>
        <taxon>Muscomorpha</taxon>
        <taxon>Ephydroidea</taxon>
        <taxon>Drosophilidae</taxon>
        <taxon>Drosophila</taxon>
        <taxon>Sophophora</taxon>
    </lineage>
</organism>
<dbReference type="GO" id="GO:0005506">
    <property type="term" value="F:iron ion binding"/>
    <property type="evidence" value="ECO:0007669"/>
    <property type="project" value="TreeGrafter"/>
</dbReference>
<dbReference type="ExpressionAtlas" id="A0A6I8VD79">
    <property type="expression patterns" value="baseline"/>
</dbReference>
<comment type="cofactor">
    <cofactor evidence="12">
        <name>Fe(2+)</name>
        <dbReference type="ChEBI" id="CHEBI:29033"/>
    </cofactor>
</comment>
<feature type="domain" description="Fatty acid desaturase" evidence="16">
    <location>
        <begin position="228"/>
        <end position="430"/>
    </location>
</feature>
<evidence type="ECO:0000256" key="8">
    <source>
        <dbReference type="ARBA" id="ARBA00023004"/>
    </source>
</evidence>
<evidence type="ECO:0000256" key="12">
    <source>
        <dbReference type="RuleBase" id="RU000581"/>
    </source>
</evidence>
<dbReference type="PRINTS" id="PR00075">
    <property type="entry name" value="FACDDSATRASE"/>
</dbReference>
<sequence>MSTVGALLVISVRSFAWSTYPQSRKTENQKTRRRRCVSVLTVVPKLPPRYAIAVSDSVVAENQVRGAVSDIGAKLRNLVTRSPITNYTMCLSSPTLAPGQSQAPESRCNGSCSLDKNGSRSSSTTTSSNGSNGELKLRGHSIGARQTKEPERELDDNLGYKEENAVYKENTEKEQKAQEQLIKDQEEEDEVYKPEIRWPDLGAQTFLHVGALYGVYLLFYAKFYTFLWVVGTIWVSGIGITAGAHRLWSHKSYTASWGLRVLLAFAFSIAGQRDAYTWALDHRIHHKFSETDADPHNAKRGFFFAHVGWLFLTPHPKVVAKRKVIDMSDLEADAVCMFQRKYYIPLFALCSIILPVCVPWYFWGESLWMSFWINFNMRFTWTLNVAFFVNSVAHMYGNRPYDKNIMSVEAPIVSLLAMGEGWHNYHHVFPWDYKTGEFGNYSLNVTTGFIDFCARLGLASGRKVVSPDMVKRRAAKCGDGTRFLDDEFAHKDQVWGFGDKDLPREDLAELAKMQN</sequence>
<keyword evidence="9" id="KW-0443">Lipid metabolism</keyword>
<feature type="region of interest" description="Disordered" evidence="13">
    <location>
        <begin position="95"/>
        <end position="186"/>
    </location>
</feature>
<comment type="similarity">
    <text evidence="2 12">Belongs to the fatty acid desaturase type 1 family.</text>
</comment>
<dbReference type="CDD" id="cd03505">
    <property type="entry name" value="Delta9-FADS-like"/>
    <property type="match status" value="1"/>
</dbReference>
<keyword evidence="7 12" id="KW-0560">Oxidoreductase</keyword>
<feature type="compositionally biased region" description="Basic and acidic residues" evidence="13">
    <location>
        <begin position="158"/>
        <end position="184"/>
    </location>
</feature>
<keyword evidence="3 12" id="KW-0444">Lipid biosynthesis</keyword>
<dbReference type="InterPro" id="IPR005804">
    <property type="entry name" value="FA_desaturase_dom"/>
</dbReference>
<accession>A0A6I8VD79</accession>
<keyword evidence="15" id="KW-0732">Signal</keyword>
<dbReference type="Bgee" id="FBgn0081987">
    <property type="expression patterns" value="Expressed in female reproductive system and 3 other cell types or tissues"/>
</dbReference>
<keyword evidence="8" id="KW-0408">Iron</keyword>
<keyword evidence="5" id="KW-0276">Fatty acid metabolism</keyword>
<comment type="subcellular location">
    <subcellularLocation>
        <location evidence="1">Membrane</location>
        <topology evidence="1">Multi-pass membrane protein</topology>
    </subcellularLocation>
</comment>
<evidence type="ECO:0000256" key="14">
    <source>
        <dbReference type="SAM" id="Phobius"/>
    </source>
</evidence>
<evidence type="ECO:0000313" key="18">
    <source>
        <dbReference type="RefSeq" id="XP_015038763.1"/>
    </source>
</evidence>
<dbReference type="PANTHER" id="PTHR11351">
    <property type="entry name" value="ACYL-COA DESATURASE"/>
    <property type="match status" value="1"/>
</dbReference>
<dbReference type="RefSeq" id="XP_015038763.1">
    <property type="nucleotide sequence ID" value="XM_015183277.1"/>
</dbReference>
<dbReference type="Proteomes" id="UP000001819">
    <property type="component" value="Chromosome 2"/>
</dbReference>
<dbReference type="GeneID" id="4800404"/>
<feature type="transmembrane region" description="Helical" evidence="14">
    <location>
        <begin position="254"/>
        <end position="271"/>
    </location>
</feature>
<name>A0A6I8VD79_DROPS</name>
<evidence type="ECO:0000256" key="7">
    <source>
        <dbReference type="ARBA" id="ARBA00023002"/>
    </source>
</evidence>
<feature type="transmembrane region" description="Helical" evidence="14">
    <location>
        <begin position="201"/>
        <end position="219"/>
    </location>
</feature>
<evidence type="ECO:0000256" key="5">
    <source>
        <dbReference type="ARBA" id="ARBA00022832"/>
    </source>
</evidence>
<reference evidence="17" key="1">
    <citation type="submission" date="2024-06" db="UniProtKB">
        <authorList>
            <consortium name="RefSeq"/>
        </authorList>
    </citation>
    <scope>NUCLEOTIDE SEQUENCE [LARGE SCALE GENOMIC DNA]</scope>
    <source>
        <strain evidence="17">MV2-25</strain>
    </source>
</reference>
<feature type="transmembrane region" description="Helical" evidence="14">
    <location>
        <begin position="342"/>
        <end position="363"/>
    </location>
</feature>
<feature type="compositionally biased region" description="Low complexity" evidence="13">
    <location>
        <begin position="119"/>
        <end position="133"/>
    </location>
</feature>
<keyword evidence="6 14" id="KW-1133">Transmembrane helix</keyword>
<dbReference type="PANTHER" id="PTHR11351:SF61">
    <property type="entry name" value="RH14937P"/>
    <property type="match status" value="1"/>
</dbReference>
<feature type="chain" id="PRO_5026310063" evidence="15">
    <location>
        <begin position="19"/>
        <end position="515"/>
    </location>
</feature>
<evidence type="ECO:0000256" key="13">
    <source>
        <dbReference type="SAM" id="MobiDB-lite"/>
    </source>
</evidence>
<evidence type="ECO:0000256" key="2">
    <source>
        <dbReference type="ARBA" id="ARBA00009295"/>
    </source>
</evidence>
<feature type="compositionally biased region" description="Polar residues" evidence="13">
    <location>
        <begin position="95"/>
        <end position="116"/>
    </location>
</feature>
<evidence type="ECO:0000256" key="3">
    <source>
        <dbReference type="ARBA" id="ARBA00022516"/>
    </source>
</evidence>
<evidence type="ECO:0000313" key="17">
    <source>
        <dbReference type="Proteomes" id="UP000001819"/>
    </source>
</evidence>
<evidence type="ECO:0000256" key="11">
    <source>
        <dbReference type="ARBA" id="ARBA00023160"/>
    </source>
</evidence>
<reference evidence="18" key="2">
    <citation type="submission" date="2025-08" db="UniProtKB">
        <authorList>
            <consortium name="RefSeq"/>
        </authorList>
    </citation>
    <scope>IDENTIFICATION</scope>
    <source>
        <strain evidence="18">MV-25-SWS-2005</strain>
        <tissue evidence="18">Whole body</tissue>
    </source>
</reference>
<protein>
    <submittedName>
        <fullName evidence="18">Stearoyl-CoA desaturase 5 isoform X1</fullName>
    </submittedName>
</protein>
<dbReference type="AlphaFoldDB" id="A0A6I8VD79"/>
<feature type="transmembrane region" description="Helical" evidence="14">
    <location>
        <begin position="375"/>
        <end position="396"/>
    </location>
</feature>
<evidence type="ECO:0000256" key="10">
    <source>
        <dbReference type="ARBA" id="ARBA00023136"/>
    </source>
</evidence>
<feature type="signal peptide" evidence="15">
    <location>
        <begin position="1"/>
        <end position="18"/>
    </location>
</feature>
<gene>
    <name evidence="18" type="primary">LOC4800404</name>
</gene>
<dbReference type="GO" id="GO:0006636">
    <property type="term" value="P:unsaturated fatty acid biosynthetic process"/>
    <property type="evidence" value="ECO:0007669"/>
    <property type="project" value="TreeGrafter"/>
</dbReference>
<comment type="domain">
    <text evidence="12">The histidine box domains are involved in binding the catalytic metal ions.</text>
</comment>
<dbReference type="GO" id="GO:0004768">
    <property type="term" value="F:stearoyl-CoA 9-desaturase activity"/>
    <property type="evidence" value="ECO:0007669"/>
    <property type="project" value="TreeGrafter"/>
</dbReference>
<evidence type="ECO:0000259" key="16">
    <source>
        <dbReference type="Pfam" id="PF00487"/>
    </source>
</evidence>
<evidence type="ECO:0000256" key="6">
    <source>
        <dbReference type="ARBA" id="ARBA00022989"/>
    </source>
</evidence>
<keyword evidence="11 12" id="KW-0275">Fatty acid biosynthesis</keyword>